<dbReference type="SUPFAM" id="SSF55048">
    <property type="entry name" value="Probable ACP-binding domain of malonyl-CoA ACP transacylase"/>
    <property type="match status" value="2"/>
</dbReference>
<dbReference type="Pfam" id="PF08241">
    <property type="entry name" value="Methyltransf_11"/>
    <property type="match status" value="1"/>
</dbReference>
<dbReference type="InterPro" id="IPR016035">
    <property type="entry name" value="Acyl_Trfase/lysoPLipase"/>
</dbReference>
<keyword evidence="6" id="KW-0012">Acyltransferase</keyword>
<dbReference type="Gene3D" id="3.40.50.720">
    <property type="entry name" value="NAD(P)-binding Rossmann-like Domain"/>
    <property type="match status" value="3"/>
</dbReference>
<comment type="caution">
    <text evidence="13">The sequence shown here is derived from an EMBL/GenBank/DDBJ whole genome shotgun (WGS) entry which is preliminary data.</text>
</comment>
<dbReference type="InterPro" id="IPR050091">
    <property type="entry name" value="PKS_NRPS_Biosynth_Enz"/>
</dbReference>
<dbReference type="FunFam" id="3.40.47.10:FF:000019">
    <property type="entry name" value="Polyketide synthase type I"/>
    <property type="match status" value="1"/>
</dbReference>
<dbReference type="InterPro" id="IPR036291">
    <property type="entry name" value="NAD(P)-bd_dom_sf"/>
</dbReference>
<evidence type="ECO:0000256" key="5">
    <source>
        <dbReference type="ARBA" id="ARBA00023268"/>
    </source>
</evidence>
<dbReference type="CDD" id="cd05195">
    <property type="entry name" value="enoyl_red"/>
    <property type="match status" value="1"/>
</dbReference>
<dbReference type="InterPro" id="IPR006162">
    <property type="entry name" value="Ppantetheine_attach_site"/>
</dbReference>
<dbReference type="GO" id="GO:0016491">
    <property type="term" value="F:oxidoreductase activity"/>
    <property type="evidence" value="ECO:0007669"/>
    <property type="project" value="InterPro"/>
</dbReference>
<dbReference type="SUPFAM" id="SSF52151">
    <property type="entry name" value="FabD/lysophospholipase-like"/>
    <property type="match status" value="2"/>
</dbReference>
<reference evidence="14" key="1">
    <citation type="submission" date="2018-09" db="EMBL/GenBank/DDBJ databases">
        <authorList>
            <person name="Livingstone P.G."/>
            <person name="Whitworth D.E."/>
        </authorList>
    </citation>
    <scope>NUCLEOTIDE SEQUENCE [LARGE SCALE GENOMIC DNA]</scope>
    <source>
        <strain evidence="14">CA054A</strain>
    </source>
</reference>
<dbReference type="Pfam" id="PF00109">
    <property type="entry name" value="ketoacyl-synt"/>
    <property type="match status" value="1"/>
</dbReference>
<dbReference type="FunFam" id="3.40.366.10:FF:000002">
    <property type="entry name" value="Probable polyketide synthase 2"/>
    <property type="match status" value="1"/>
</dbReference>
<dbReference type="PROSITE" id="PS00012">
    <property type="entry name" value="PHOSPHOPANTETHEINE"/>
    <property type="match status" value="2"/>
</dbReference>
<keyword evidence="5" id="KW-0511">Multifunctional enzyme</keyword>
<dbReference type="PANTHER" id="PTHR43775:SF37">
    <property type="entry name" value="SI:DKEY-61P9.11"/>
    <property type="match status" value="1"/>
</dbReference>
<keyword evidence="4" id="KW-0521">NADP</keyword>
<dbReference type="Gene3D" id="3.40.47.10">
    <property type="match status" value="1"/>
</dbReference>
<keyword evidence="1" id="KW-0596">Phosphopantetheine</keyword>
<feature type="domain" description="PKS/mFAS DH" evidence="12">
    <location>
        <begin position="1765"/>
        <end position="2052"/>
    </location>
</feature>
<dbReference type="Pfam" id="PF00698">
    <property type="entry name" value="Acyl_transf_1"/>
    <property type="match status" value="2"/>
</dbReference>
<dbReference type="InterPro" id="IPR032821">
    <property type="entry name" value="PKS_assoc"/>
</dbReference>
<dbReference type="SMART" id="SM00825">
    <property type="entry name" value="PKS_KS"/>
    <property type="match status" value="1"/>
</dbReference>
<dbReference type="InterPro" id="IPR014031">
    <property type="entry name" value="Ketoacyl_synth_C"/>
</dbReference>
<dbReference type="SMART" id="SM00826">
    <property type="entry name" value="PKS_DH"/>
    <property type="match status" value="1"/>
</dbReference>
<dbReference type="SMART" id="SM00822">
    <property type="entry name" value="PKS_KR"/>
    <property type="match status" value="1"/>
</dbReference>
<dbReference type="Gene3D" id="1.10.1200.10">
    <property type="entry name" value="ACP-like"/>
    <property type="match status" value="2"/>
</dbReference>
<dbReference type="CDD" id="cd00833">
    <property type="entry name" value="PKS"/>
    <property type="match status" value="1"/>
</dbReference>
<dbReference type="InterPro" id="IPR014030">
    <property type="entry name" value="Ketoacyl_synth_N"/>
</dbReference>
<evidence type="ECO:0000256" key="1">
    <source>
        <dbReference type="ARBA" id="ARBA00022450"/>
    </source>
</evidence>
<dbReference type="InterPro" id="IPR049552">
    <property type="entry name" value="PKS_DH_N"/>
</dbReference>
<feature type="region of interest" description="C-terminal hotdog fold" evidence="8">
    <location>
        <begin position="1907"/>
        <end position="2052"/>
    </location>
</feature>
<dbReference type="PROSITE" id="PS52019">
    <property type="entry name" value="PKS_MFAS_DH"/>
    <property type="match status" value="1"/>
</dbReference>
<dbReference type="InterPro" id="IPR009081">
    <property type="entry name" value="PP-bd_ACP"/>
</dbReference>
<dbReference type="FunFam" id="3.30.70.250:FF:000003">
    <property type="entry name" value="Polyketide beta-ketoacyl synthase Pks3"/>
    <property type="match status" value="1"/>
</dbReference>
<dbReference type="Gene3D" id="3.40.366.10">
    <property type="entry name" value="Malonyl-Coenzyme A Acyl Carrier Protein, domain 2"/>
    <property type="match status" value="2"/>
</dbReference>
<dbReference type="InterPro" id="IPR049551">
    <property type="entry name" value="PKS_DH_C"/>
</dbReference>
<evidence type="ECO:0000259" key="12">
    <source>
        <dbReference type="PROSITE" id="PS52019"/>
    </source>
</evidence>
<dbReference type="InterPro" id="IPR018201">
    <property type="entry name" value="Ketoacyl_synth_AS"/>
</dbReference>
<evidence type="ECO:0000259" key="10">
    <source>
        <dbReference type="PROSITE" id="PS50075"/>
    </source>
</evidence>
<dbReference type="InterPro" id="IPR036736">
    <property type="entry name" value="ACP-like_sf"/>
</dbReference>
<dbReference type="PROSITE" id="PS50075">
    <property type="entry name" value="CARRIER"/>
    <property type="match status" value="2"/>
</dbReference>
<evidence type="ECO:0000256" key="3">
    <source>
        <dbReference type="ARBA" id="ARBA00022679"/>
    </source>
</evidence>
<dbReference type="InterPro" id="IPR016039">
    <property type="entry name" value="Thiolase-like"/>
</dbReference>
<proteinExistence type="predicted"/>
<dbReference type="Gene3D" id="3.30.70.3290">
    <property type="match status" value="2"/>
</dbReference>
<dbReference type="Pfam" id="PF08659">
    <property type="entry name" value="KR"/>
    <property type="match status" value="1"/>
</dbReference>
<dbReference type="InterPro" id="IPR001227">
    <property type="entry name" value="Ac_transferase_dom_sf"/>
</dbReference>
<feature type="active site" description="Proton acceptor; for dehydratase activity" evidence="8">
    <location>
        <position position="1798"/>
    </location>
</feature>
<evidence type="ECO:0000313" key="14">
    <source>
        <dbReference type="Proteomes" id="UP000268094"/>
    </source>
</evidence>
<dbReference type="FunFam" id="3.40.50.720:FF:000209">
    <property type="entry name" value="Polyketide synthase Pks12"/>
    <property type="match status" value="1"/>
</dbReference>
<dbReference type="PANTHER" id="PTHR43775">
    <property type="entry name" value="FATTY ACID SYNTHASE"/>
    <property type="match status" value="1"/>
</dbReference>
<evidence type="ECO:0000256" key="6">
    <source>
        <dbReference type="ARBA" id="ARBA00023315"/>
    </source>
</evidence>
<dbReference type="Pfam" id="PF02801">
    <property type="entry name" value="Ketoacyl-synt_C"/>
    <property type="match status" value="1"/>
</dbReference>
<dbReference type="Pfam" id="PF00550">
    <property type="entry name" value="PP-binding"/>
    <property type="match status" value="2"/>
</dbReference>
<dbReference type="CDD" id="cd02440">
    <property type="entry name" value="AdoMet_MTases"/>
    <property type="match status" value="1"/>
</dbReference>
<dbReference type="SMART" id="SM00827">
    <property type="entry name" value="PKS_AT"/>
    <property type="match status" value="2"/>
</dbReference>
<dbReference type="Proteomes" id="UP000268094">
    <property type="component" value="Unassembled WGS sequence"/>
</dbReference>
<evidence type="ECO:0000256" key="2">
    <source>
        <dbReference type="ARBA" id="ARBA00022553"/>
    </source>
</evidence>
<dbReference type="Pfam" id="PF08240">
    <property type="entry name" value="ADH_N"/>
    <property type="match status" value="1"/>
</dbReference>
<dbReference type="Pfam" id="PF14765">
    <property type="entry name" value="PS-DH"/>
    <property type="match status" value="1"/>
</dbReference>
<comment type="function">
    <text evidence="7">Involved in production of the polyketide antibiotic thailandamide.</text>
</comment>
<dbReference type="GO" id="GO:0004315">
    <property type="term" value="F:3-oxoacyl-[acyl-carrier-protein] synthase activity"/>
    <property type="evidence" value="ECO:0007669"/>
    <property type="project" value="InterPro"/>
</dbReference>
<dbReference type="Gene3D" id="3.90.180.10">
    <property type="entry name" value="Medium-chain alcohol dehydrogenases, catalytic domain"/>
    <property type="match status" value="1"/>
</dbReference>
<dbReference type="InterPro" id="IPR020843">
    <property type="entry name" value="ER"/>
</dbReference>
<dbReference type="InterPro" id="IPR029063">
    <property type="entry name" value="SAM-dependent_MTases_sf"/>
</dbReference>
<dbReference type="PROSITE" id="PS52004">
    <property type="entry name" value="KS3_2"/>
    <property type="match status" value="1"/>
</dbReference>
<dbReference type="GO" id="GO:0071770">
    <property type="term" value="P:DIM/DIP cell wall layer assembly"/>
    <property type="evidence" value="ECO:0007669"/>
    <property type="project" value="TreeGrafter"/>
</dbReference>
<dbReference type="InterPro" id="IPR013216">
    <property type="entry name" value="Methyltransf_11"/>
</dbReference>
<dbReference type="Pfam" id="PF13602">
    <property type="entry name" value="ADH_zinc_N_2"/>
    <property type="match status" value="1"/>
</dbReference>
<evidence type="ECO:0000256" key="9">
    <source>
        <dbReference type="SAM" id="MobiDB-lite"/>
    </source>
</evidence>
<evidence type="ECO:0000256" key="7">
    <source>
        <dbReference type="ARBA" id="ARBA00054155"/>
    </source>
</evidence>
<dbReference type="Gene3D" id="3.10.129.110">
    <property type="entry name" value="Polyketide synthase dehydratase"/>
    <property type="match status" value="1"/>
</dbReference>
<dbReference type="EMBL" id="RAVZ01000004">
    <property type="protein sequence ID" value="RKG93766.1"/>
    <property type="molecule type" value="Genomic_DNA"/>
</dbReference>
<keyword evidence="2" id="KW-0597">Phosphoprotein</keyword>
<evidence type="ECO:0000259" key="11">
    <source>
        <dbReference type="PROSITE" id="PS52004"/>
    </source>
</evidence>
<feature type="domain" description="Carrier" evidence="10">
    <location>
        <begin position="768"/>
        <end position="845"/>
    </location>
</feature>
<dbReference type="SUPFAM" id="SSF53901">
    <property type="entry name" value="Thiolase-like"/>
    <property type="match status" value="1"/>
</dbReference>
<dbReference type="InterPro" id="IPR014043">
    <property type="entry name" value="Acyl_transferase_dom"/>
</dbReference>
<dbReference type="GO" id="GO:0031177">
    <property type="term" value="F:phosphopantetheine binding"/>
    <property type="evidence" value="ECO:0007669"/>
    <property type="project" value="InterPro"/>
</dbReference>
<dbReference type="SUPFAM" id="SSF47336">
    <property type="entry name" value="ACP-like"/>
    <property type="match status" value="2"/>
</dbReference>
<sequence length="3018" mass="323366">MKRLPGEEHIEMSMDIPATSYSKVADQYDSESNETSFWGEFARRAYEGFVLKPNHRLVVDVGCGTGLALHHLQGCAPESTRFIGVEPSELMRLRAQQRNRNAASVELREGSFEALPLADASVDYLYSIWAFHWSSDPRRASAEIRRVLKEDGDLDMWFIGLNTGREFASKTAEVLSRYVNLETRLRAASMMAAFDRNVVDELFSGFALPGLTITEETESHYDSLEAHWAWQIRSEAHFSVIPPEKREQFDAELRAALASLGDERGVPYTRHSFHVRYRHVERAIFAVPEWMDRARTLGPPDTTQRPVALCTLEADSAEHLRHGAQLLAGYVENASARELLLEDVRATVGASTREGLHRLALAAPSAQVLAQGLRVAAEGRIPALGARHVRERRPVVGFLFTGQGSARMGMGRELFKTCPAFRFGVEACARISDVLSGGSLVEVLCSEDDEPIEDSVQAQLALFALQYALAHLWRSWGVHPNVLVGHSLGEYAAACVAGVFSLEDAVALVFGRAQAMRDHARPGALCAVRSDAERLAPLLARRDGRVVISAFNAPESLVLAGEEGELEALRQSLAAEGIRTTPLQTAHAFHSPLMVPAEQPFRDVCALVRYAQAKIALVSTVVGGQEVDVSNPEYWVRHMLEPVQFSAAVETLAMRGVTACVEIGPGATLMNLVSQCLGDSAPLCVPSLNGPRDNWPSLVAGLGAIQAQGVAIDWERFAHAGAPRTVCLLIQGESAAEGVGTPQATGDSPGHSNTSPWARRLRELPLAARPREARRLVRQEVSGLLRRELSEDSDRAGLMELGFDSLRSVALARQLAHQMEQQVSDTLTFARPNVDALARFVLETLQLSEPTESTSRVAAEAPRNDASEPIAIVGVGCRLPGGVVDMEGLWRLLDGGRDAVGEFPKERWDVAEWLDADLDAPGKTCVTRGSFLDDVAGFEPSFFGISPREALRMDPAHRMLLEVCWEALEDASVAPRSLVGSRTGIFMGIGPSEYEGARPLASNSAVIDAYSGLGTMPSVGVGRISYALGLQGPCFAVDTACSSSLVAIHQACRSLRTGECTLALAGGVSLMLSPSTFVFLSKSHALSTDGRCKTFSADADGYGRGEGCAVIALKPLSRALADGDRILALIRGSAINHDGASSGLTVPNGAAQEEVIRQALRDANCEPTSVGYVEAHGTGTPLGDPIEVEALNAVYGQGRSAQEPMLLGSVKTNIGHLEYAAGIAGLLKTVLCLREGRIPAHLHSRELNPRVAWDALPMRVTREPTPWPQWNASRRAAVSSFGMSGTNAHVVLEEAPRAQEGASGTLARPQELVVLSARSASALDAMAARLGAHLDAHPRLGLDEVAFNLAVARSPLEHRLALPATSCEELRAALAVAAQGQTPVGAVRGRTSTAGVPKLVFVFPGQGSQWVGMGRRLLAQEPVFRAALDACEQAIQSEAGWSVLAELAADEATSRLERIDVVQPVLFALEVALAALWRSWGVEPDAVVGHSMGEVAAAHVAGALSLEDAVAIICRRSQLLRRIRGQGEMALVDLSRAETEAALRGYEDRLSVAVSNSPRSTVVAGSPEALAEVLAVLEARGVFCRRVKVDVASHSPQVEPLREELLAALGDLRPRATELSMRSTLTCASVAGEELVADYWADNLRLPVRFADTVQALLQDGYGLFIEMSPHPILTIPIEECRRDAERWGITVGSLRRGQDERSAMLESLGALWVQGYPVSWERLFPEGGRRVPLPTYPWQRERHWLELSSEGVSGSGRRAGAGAHPLLGDVQSLSTEVTTQLWETTLDLERLPWLGEHRVQGAAVLPGAAYLEMALSAGARHLGEGPVHVTDVVLEHALAFAGDTALSVQMVTTEEQPGRLRFQVASRALDAGRSPWRVHAHGMVRRVEQAEAPVGLDLPALRGRLAGAVPAATLYEALRGMGLEYGPSFQGLVELWRGQDEALGRVRLPQAAGSPAPYWLHPALLDACFHVLASALADGGDAMPWVPVEIGALRLFQRPSGELWCHMRDVSAGQLSPQRRAADLLIVDGTGARVAEVTGLVAQRLAGGARTVEQDRWFLELDWEAAVLPPGRTGAGRWLLLGDGGGLGPKLRSALEELGHAVFHATGRDTNIARVKALLAGSFGGRAPTAVVHLGSLETSGEPGPDILEAALVRGCDSVLAAVQALAEMGWRDAPRLWLLTRGAQAARAGAVSVAQAPLLGLARVIALEHAELRCIRVDLDAACPPGEHDIVLAELLADDAEEEVALRGGERLVARLRNRLPEAERKERLELAGDKPFRLELDRPGVLDDLVLHPLRPREPGPGEVQIAVDAAGLNFLDVLLALGMMPNDVAEASDAPLLLGGECAGRITLLGEGVTGLAVGQPVVALAQGAFASHLTLPATLVLPGPSGLSATDAAAMPVTYLTAWYALDQVAQLQPGERVLIHAATGGVGLAAVQWARHVGAEVYATAGTPEKRDYLRSLGVPFVSDSRSERFVADVRAWTGGEGVDVVLNSLSGELIGKSFELLRDHGRFVELGKRDYYANNRLGLKPFLRNLSFSLVDLRGMMLKQPARVRTLFQQVMEWVARGVFTPPPVSVSPISQAAEAFRKMAQAHHLGKIVLTLADPRAHVRVPADSGVTFRRDGSYLITGGLGGLGLKLAAWLADQGAGHLVLVGRSGAASPEQRAAVDALVARGTRVTVARADVADPARLAQVIAEVDASGMPLRGVIHAAGILEDGMVQQLDPARLRRVLAPKVLGAWNLHVLTREAPLDFFVLQSSVAGLLGSAGQGNYAAANTFLDALAHQRRAEGLPALSVDWGAFSEVGLAAAQENRGVRLASRGIRSLTPTEGLDALRRLLDSDRAQVGVVPLDLRQWVGFNQAAASSRTLSRLMAEQRAGGGLPTGDKQLLARLSSAEPGARAELMKEFLRTQVSQVLRLPESRLEADVPFSSLGMDSLMGLELRNRIEAALGIRVQATLLWTYPTVATLAIHLARGTGAAPAEQAGRLGATSAAKAEVEDMSQDELARMIDEKFEVLA</sequence>
<organism evidence="13 14">
    <name type="scientific">Corallococcus terminator</name>
    <dbReference type="NCBI Taxonomy" id="2316733"/>
    <lineage>
        <taxon>Bacteria</taxon>
        <taxon>Pseudomonadati</taxon>
        <taxon>Myxococcota</taxon>
        <taxon>Myxococcia</taxon>
        <taxon>Myxococcales</taxon>
        <taxon>Cystobacterineae</taxon>
        <taxon>Myxococcaceae</taxon>
        <taxon>Corallococcus</taxon>
    </lineage>
</organism>
<protein>
    <submittedName>
        <fullName evidence="13">SDR family NAD(P)-dependent oxidoreductase</fullName>
    </submittedName>
</protein>
<dbReference type="Gene3D" id="3.40.50.150">
    <property type="entry name" value="Vaccinia Virus protein VP39"/>
    <property type="match status" value="1"/>
</dbReference>
<dbReference type="InterPro" id="IPR016036">
    <property type="entry name" value="Malonyl_transacylase_ACP-bd"/>
</dbReference>
<dbReference type="GO" id="GO:0008757">
    <property type="term" value="F:S-adenosylmethionine-dependent methyltransferase activity"/>
    <property type="evidence" value="ECO:0007669"/>
    <property type="project" value="InterPro"/>
</dbReference>
<dbReference type="InterPro" id="IPR011032">
    <property type="entry name" value="GroES-like_sf"/>
</dbReference>
<feature type="domain" description="Carrier" evidence="10">
    <location>
        <begin position="2900"/>
        <end position="2977"/>
    </location>
</feature>
<dbReference type="SUPFAM" id="SSF53335">
    <property type="entry name" value="S-adenosyl-L-methionine-dependent methyltransferases"/>
    <property type="match status" value="1"/>
</dbReference>
<dbReference type="InterPro" id="IPR042104">
    <property type="entry name" value="PKS_dehydratase_sf"/>
</dbReference>
<dbReference type="InterPro" id="IPR013968">
    <property type="entry name" value="PKS_KR"/>
</dbReference>
<feature type="compositionally biased region" description="Polar residues" evidence="9">
    <location>
        <begin position="742"/>
        <end position="756"/>
    </location>
</feature>
<dbReference type="GO" id="GO:0004312">
    <property type="term" value="F:fatty acid synthase activity"/>
    <property type="evidence" value="ECO:0007669"/>
    <property type="project" value="TreeGrafter"/>
</dbReference>
<dbReference type="InterPro" id="IPR020806">
    <property type="entry name" value="PKS_PP-bd"/>
</dbReference>
<dbReference type="PROSITE" id="PS00606">
    <property type="entry name" value="KS3_1"/>
    <property type="match status" value="1"/>
</dbReference>
<dbReference type="GO" id="GO:0006633">
    <property type="term" value="P:fatty acid biosynthetic process"/>
    <property type="evidence" value="ECO:0007669"/>
    <property type="project" value="InterPro"/>
</dbReference>
<dbReference type="InterPro" id="IPR020841">
    <property type="entry name" value="PKS_Beta-ketoAc_synthase_dom"/>
</dbReference>
<dbReference type="SMART" id="SM00823">
    <property type="entry name" value="PKS_PP"/>
    <property type="match status" value="2"/>
</dbReference>
<feature type="domain" description="Ketosynthase family 3 (KS3)" evidence="11">
    <location>
        <begin position="867"/>
        <end position="1294"/>
    </location>
</feature>
<dbReference type="InterPro" id="IPR049900">
    <property type="entry name" value="PKS_mFAS_DH"/>
</dbReference>
<dbReference type="CDD" id="cd08955">
    <property type="entry name" value="KR_2_FAS_SDR_x"/>
    <property type="match status" value="1"/>
</dbReference>
<name>A0A3A8JFL7_9BACT</name>
<dbReference type="SMART" id="SM01294">
    <property type="entry name" value="PKS_PP_betabranch"/>
    <property type="match status" value="1"/>
</dbReference>
<dbReference type="Pfam" id="PF16197">
    <property type="entry name" value="KAsynt_C_assoc"/>
    <property type="match status" value="1"/>
</dbReference>
<dbReference type="SUPFAM" id="SSF51735">
    <property type="entry name" value="NAD(P)-binding Rossmann-fold domains"/>
    <property type="match status" value="3"/>
</dbReference>
<dbReference type="GO" id="GO:0005886">
    <property type="term" value="C:plasma membrane"/>
    <property type="evidence" value="ECO:0007669"/>
    <property type="project" value="TreeGrafter"/>
</dbReference>
<evidence type="ECO:0000313" key="13">
    <source>
        <dbReference type="EMBL" id="RKG93766.1"/>
    </source>
</evidence>
<dbReference type="GO" id="GO:0005737">
    <property type="term" value="C:cytoplasm"/>
    <property type="evidence" value="ECO:0007669"/>
    <property type="project" value="TreeGrafter"/>
</dbReference>
<dbReference type="InterPro" id="IPR020807">
    <property type="entry name" value="PKS_DH"/>
</dbReference>
<dbReference type="SMART" id="SM00829">
    <property type="entry name" value="PKS_ER"/>
    <property type="match status" value="1"/>
</dbReference>
<accession>A0A3A8JFL7</accession>
<feature type="region of interest" description="Disordered" evidence="9">
    <location>
        <begin position="738"/>
        <end position="759"/>
    </location>
</feature>
<dbReference type="InterPro" id="IPR013154">
    <property type="entry name" value="ADH-like_N"/>
</dbReference>
<dbReference type="SUPFAM" id="SSF50129">
    <property type="entry name" value="GroES-like"/>
    <property type="match status" value="1"/>
</dbReference>
<dbReference type="Pfam" id="PF21089">
    <property type="entry name" value="PKS_DH_N"/>
    <property type="match status" value="1"/>
</dbReference>
<keyword evidence="14" id="KW-1185">Reference proteome</keyword>
<gene>
    <name evidence="13" type="ORF">D7V88_01255</name>
</gene>
<evidence type="ECO:0000256" key="4">
    <source>
        <dbReference type="ARBA" id="ARBA00022857"/>
    </source>
</evidence>
<keyword evidence="3" id="KW-0808">Transferase</keyword>
<feature type="region of interest" description="N-terminal hotdog fold" evidence="8">
    <location>
        <begin position="1765"/>
        <end position="1892"/>
    </location>
</feature>
<evidence type="ECO:0000256" key="8">
    <source>
        <dbReference type="PROSITE-ProRule" id="PRU01363"/>
    </source>
</evidence>
<feature type="active site" description="Proton donor; for dehydratase activity" evidence="8">
    <location>
        <position position="1967"/>
    </location>
</feature>
<dbReference type="InterPro" id="IPR057326">
    <property type="entry name" value="KR_dom"/>
</dbReference>